<name>A0A6G9GRX1_9ACTN</name>
<evidence type="ECO:0008006" key="3">
    <source>
        <dbReference type="Google" id="ProtNLM"/>
    </source>
</evidence>
<dbReference type="RefSeq" id="WP_167022151.1">
    <property type="nucleotide sequence ID" value="NZ_CP050177.1"/>
</dbReference>
<proteinExistence type="predicted"/>
<dbReference type="KEGG" id="slia:HA039_00600"/>
<dbReference type="AlphaFoldDB" id="A0A6G9GRX1"/>
<keyword evidence="2" id="KW-1185">Reference proteome</keyword>
<gene>
    <name evidence="1" type="ORF">HA039_00600</name>
</gene>
<reference evidence="1 2" key="1">
    <citation type="submission" date="2020-03" db="EMBL/GenBank/DDBJ databases">
        <title>A novel species.</title>
        <authorList>
            <person name="Gao J."/>
        </authorList>
    </citation>
    <scope>NUCLEOTIDE SEQUENCE [LARGE SCALE GENOMIC DNA]</scope>
    <source>
        <strain evidence="1 2">QMT-12</strain>
    </source>
</reference>
<evidence type="ECO:0000313" key="2">
    <source>
        <dbReference type="Proteomes" id="UP000501179"/>
    </source>
</evidence>
<organism evidence="1 2">
    <name type="scientific">Streptomyces liangshanensis</name>
    <dbReference type="NCBI Taxonomy" id="2717324"/>
    <lineage>
        <taxon>Bacteria</taxon>
        <taxon>Bacillati</taxon>
        <taxon>Actinomycetota</taxon>
        <taxon>Actinomycetes</taxon>
        <taxon>Kitasatosporales</taxon>
        <taxon>Streptomycetaceae</taxon>
        <taxon>Streptomyces</taxon>
    </lineage>
</organism>
<dbReference type="Pfam" id="PF20120">
    <property type="entry name" value="DUF6510"/>
    <property type="match status" value="1"/>
</dbReference>
<accession>A0A6G9GRX1</accession>
<dbReference type="EMBL" id="CP050177">
    <property type="protein sequence ID" value="QIQ00992.1"/>
    <property type="molecule type" value="Genomic_DNA"/>
</dbReference>
<dbReference type="Proteomes" id="UP000501179">
    <property type="component" value="Chromosome"/>
</dbReference>
<evidence type="ECO:0000313" key="1">
    <source>
        <dbReference type="EMBL" id="QIQ00992.1"/>
    </source>
</evidence>
<protein>
    <recommendedName>
        <fullName evidence="3">Hydrogenase maturation nickel metallochaperone HypA</fullName>
    </recommendedName>
</protein>
<dbReference type="InterPro" id="IPR045423">
    <property type="entry name" value="DUF6510"/>
</dbReference>
<sequence>MHPTAAAGPLTGETFQDGNVLAGSFREFFTTDLTTATGTCAGCGHTGPLAELRVYTHAPGMVARCPDCDEVVMRMVRGPEAAWLDMRGTTALRIPLPAE</sequence>